<keyword evidence="2" id="KW-1185">Reference proteome</keyword>
<gene>
    <name evidence="1" type="ORF">CfE428DRAFT_0267</name>
</gene>
<evidence type="ECO:0000313" key="2">
    <source>
        <dbReference type="Proteomes" id="UP000005824"/>
    </source>
</evidence>
<sequence>MREEHIPPESRYCLSLILFDLMTRSPHTIGEGGE</sequence>
<evidence type="ECO:0000313" key="1">
    <source>
        <dbReference type="EMBL" id="EDY22142.1"/>
    </source>
</evidence>
<reference evidence="1 2" key="1">
    <citation type="journal article" date="2011" name="J. Bacteriol.">
        <title>Genome sequence of Chthoniobacter flavus Ellin428, an aerobic heterotrophic soil bacterium.</title>
        <authorList>
            <person name="Kant R."/>
            <person name="van Passel M.W."/>
            <person name="Palva A."/>
            <person name="Lucas S."/>
            <person name="Lapidus A."/>
            <person name="Glavina Del Rio T."/>
            <person name="Dalin E."/>
            <person name="Tice H."/>
            <person name="Bruce D."/>
            <person name="Goodwin L."/>
            <person name="Pitluck S."/>
            <person name="Larimer F.W."/>
            <person name="Land M.L."/>
            <person name="Hauser L."/>
            <person name="Sangwan P."/>
            <person name="de Vos W.M."/>
            <person name="Janssen P.H."/>
            <person name="Smidt H."/>
        </authorList>
    </citation>
    <scope>NUCLEOTIDE SEQUENCE [LARGE SCALE GENOMIC DNA]</scope>
    <source>
        <strain evidence="1 2">Ellin428</strain>
    </source>
</reference>
<dbReference type="InParanoid" id="B4CUA4"/>
<proteinExistence type="predicted"/>
<dbReference type="EMBL" id="ABVL01000001">
    <property type="protein sequence ID" value="EDY22142.1"/>
    <property type="molecule type" value="Genomic_DNA"/>
</dbReference>
<dbReference type="AlphaFoldDB" id="B4CUA4"/>
<dbReference type="Proteomes" id="UP000005824">
    <property type="component" value="Unassembled WGS sequence"/>
</dbReference>
<name>B4CUA4_9BACT</name>
<protein>
    <submittedName>
        <fullName evidence="1">Uncharacterized protein</fullName>
    </submittedName>
</protein>
<organism evidence="1 2">
    <name type="scientific">Chthoniobacter flavus Ellin428</name>
    <dbReference type="NCBI Taxonomy" id="497964"/>
    <lineage>
        <taxon>Bacteria</taxon>
        <taxon>Pseudomonadati</taxon>
        <taxon>Verrucomicrobiota</taxon>
        <taxon>Spartobacteria</taxon>
        <taxon>Chthoniobacterales</taxon>
        <taxon>Chthoniobacteraceae</taxon>
        <taxon>Chthoniobacter</taxon>
    </lineage>
</organism>
<comment type="caution">
    <text evidence="1">The sequence shown here is derived from an EMBL/GenBank/DDBJ whole genome shotgun (WGS) entry which is preliminary data.</text>
</comment>
<accession>B4CUA4</accession>